<geneLocation type="plasmid" evidence="1">
    <name>pA1705-NDM</name>
</geneLocation>
<dbReference type="EMBL" id="MH909349">
    <property type="protein sequence ID" value="QBQ68499.1"/>
    <property type="molecule type" value="Genomic_DNA"/>
</dbReference>
<organism evidence="1">
    <name type="scientific">Klebsiella pneumoniae</name>
    <dbReference type="NCBI Taxonomy" id="573"/>
    <lineage>
        <taxon>Bacteria</taxon>
        <taxon>Pseudomonadati</taxon>
        <taxon>Pseudomonadota</taxon>
        <taxon>Gammaproteobacteria</taxon>
        <taxon>Enterobacterales</taxon>
        <taxon>Enterobacteriaceae</taxon>
        <taxon>Klebsiella/Raoultella group</taxon>
        <taxon>Klebsiella</taxon>
        <taxon>Klebsiella pneumoniae complex</taxon>
    </lineage>
</organism>
<accession>A0A482M6X3</accession>
<protein>
    <submittedName>
        <fullName evidence="1">Uncharacterized protein</fullName>
    </submittedName>
</protein>
<name>A0A482M6X3_KLEPN</name>
<dbReference type="AlphaFoldDB" id="A0A482M6X3"/>
<keyword evidence="1" id="KW-0614">Plasmid</keyword>
<evidence type="ECO:0000313" key="1">
    <source>
        <dbReference type="EMBL" id="QBQ68499.1"/>
    </source>
</evidence>
<sequence>MNNESAVMQFARVARKSGKQLIVAVREQDMKKMEAESGRIIKIH</sequence>
<reference evidence="1" key="1">
    <citation type="submission" date="2018-09" db="EMBL/GenBank/DDBJ databases">
        <authorList>
            <person name="Zhou D."/>
        </authorList>
    </citation>
    <scope>NUCLEOTIDE SEQUENCE</scope>
    <source>
        <strain evidence="1">A1705</strain>
        <plasmid evidence="1">pA1705-NDM</plasmid>
    </source>
</reference>
<proteinExistence type="predicted"/>